<proteinExistence type="predicted"/>
<sequence length="222" mass="23813">MKKIFFSTALILSGAFITASAQSTKTTASGISFGIRAGVNLQNINGKDFDGDKLENKLVPRFQGGVLVDIPLADQFYIQPGVLFSGKGAKEKDTDINVSLSYLDIPVTFLFKPALGTGHMLLGVGPYVGFAIAGKVTDDNDNKATIKFKNSITALESITDPYFRRMDAGANLLVGYEMSNKLSVQLNAQLGLAKINPEIEGSSNDKTALRNTGFGLSLGYRF</sequence>
<feature type="chain" id="PRO_5028939316" evidence="1">
    <location>
        <begin position="22"/>
        <end position="222"/>
    </location>
</feature>
<protein>
    <submittedName>
        <fullName evidence="3">PorT family protein</fullName>
    </submittedName>
</protein>
<evidence type="ECO:0000259" key="2">
    <source>
        <dbReference type="Pfam" id="PF13568"/>
    </source>
</evidence>
<organism evidence="3 4">
    <name type="scientific">Lacibacter sediminis</name>
    <dbReference type="NCBI Taxonomy" id="2760713"/>
    <lineage>
        <taxon>Bacteria</taxon>
        <taxon>Pseudomonadati</taxon>
        <taxon>Bacteroidota</taxon>
        <taxon>Chitinophagia</taxon>
        <taxon>Chitinophagales</taxon>
        <taxon>Chitinophagaceae</taxon>
        <taxon>Lacibacter</taxon>
    </lineage>
</organism>
<keyword evidence="1" id="KW-0732">Signal</keyword>
<name>A0A7G5XLV1_9BACT</name>
<dbReference type="Pfam" id="PF13568">
    <property type="entry name" value="OMP_b-brl_2"/>
    <property type="match status" value="1"/>
</dbReference>
<gene>
    <name evidence="3" type="ORF">H4075_09860</name>
</gene>
<dbReference type="Proteomes" id="UP000515344">
    <property type="component" value="Chromosome"/>
</dbReference>
<feature type="domain" description="Outer membrane protein beta-barrel" evidence="2">
    <location>
        <begin position="21"/>
        <end position="195"/>
    </location>
</feature>
<reference evidence="4" key="1">
    <citation type="submission" date="2020-08" db="EMBL/GenBank/DDBJ databases">
        <title>Lacibacter sp. S13-6-6 genome sequencing.</title>
        <authorList>
            <person name="Jin L."/>
        </authorList>
    </citation>
    <scope>NUCLEOTIDE SEQUENCE [LARGE SCALE GENOMIC DNA]</scope>
    <source>
        <strain evidence="4">S13-6-6</strain>
    </source>
</reference>
<dbReference type="RefSeq" id="WP_182806346.1">
    <property type="nucleotide sequence ID" value="NZ_CP060007.1"/>
</dbReference>
<evidence type="ECO:0000313" key="3">
    <source>
        <dbReference type="EMBL" id="QNA46454.1"/>
    </source>
</evidence>
<dbReference type="AlphaFoldDB" id="A0A7G5XLV1"/>
<dbReference type="InterPro" id="IPR025665">
    <property type="entry name" value="Beta-barrel_OMP_2"/>
</dbReference>
<evidence type="ECO:0000313" key="4">
    <source>
        <dbReference type="Proteomes" id="UP000515344"/>
    </source>
</evidence>
<dbReference type="KEGG" id="lacs:H4075_09860"/>
<feature type="signal peptide" evidence="1">
    <location>
        <begin position="1"/>
        <end position="21"/>
    </location>
</feature>
<keyword evidence="4" id="KW-1185">Reference proteome</keyword>
<evidence type="ECO:0000256" key="1">
    <source>
        <dbReference type="SAM" id="SignalP"/>
    </source>
</evidence>
<dbReference type="EMBL" id="CP060007">
    <property type="protein sequence ID" value="QNA46454.1"/>
    <property type="molecule type" value="Genomic_DNA"/>
</dbReference>
<accession>A0A7G5XLV1</accession>